<dbReference type="EMBL" id="LJZO01000099">
    <property type="protein sequence ID" value="ROV86981.1"/>
    <property type="molecule type" value="Genomic_DNA"/>
</dbReference>
<dbReference type="InterPro" id="IPR050281">
    <property type="entry name" value="Flavin_monoamine_oxidase"/>
</dbReference>
<reference evidence="2 3" key="1">
    <citation type="submission" date="2015-09" db="EMBL/GenBank/DDBJ databases">
        <title>Host preference determinants of Valsa canker pathogens revealed by comparative genomics.</title>
        <authorList>
            <person name="Yin Z."/>
            <person name="Huang L."/>
        </authorList>
    </citation>
    <scope>NUCLEOTIDE SEQUENCE [LARGE SCALE GENOMIC DNA]</scope>
    <source>
        <strain evidence="2 3">YSFL</strain>
    </source>
</reference>
<evidence type="ECO:0000313" key="2">
    <source>
        <dbReference type="EMBL" id="ROV86981.1"/>
    </source>
</evidence>
<dbReference type="SUPFAM" id="SSF54373">
    <property type="entry name" value="FAD-linked reductases, C-terminal domain"/>
    <property type="match status" value="1"/>
</dbReference>
<comment type="caution">
    <text evidence="2">The sequence shown here is derived from an EMBL/GenBank/DDBJ whole genome shotgun (WGS) entry which is preliminary data.</text>
</comment>
<dbReference type="Proteomes" id="UP000284375">
    <property type="component" value="Unassembled WGS sequence"/>
</dbReference>
<keyword evidence="3" id="KW-1185">Reference proteome</keyword>
<dbReference type="STRING" id="252740.A0A423V843"/>
<evidence type="ECO:0000259" key="1">
    <source>
        <dbReference type="Pfam" id="PF01593"/>
    </source>
</evidence>
<sequence length="576" mass="64809">MALTIPDLEEASITDLNAMCERGGIFPPEADKFKVGIVGAGVAGLFTAPLFDWLIQELEGKLGIDYDIIEAADESRLGERLFTHSFSGDEHDYYDVGAMRFPDNVIMKRTFRLFKYIGLEKNQRGGLVPYDFDDVNNVCPAHFNDVQTFGNIWQDGADDLYRLNQGLPADAQIPVNFLQPDPSKLTSEALSKVIPIVKGIMDRQRAVEESNVADKSKNWAMLMKMDHMSVRQFFSSSDNGKDDAGNDLPMGPGFNFNTIEWLETATIGTGWYDQSLTECIMEELDFVHSHNGFWCVDGGAQKIATLMSQVVNKHVQRIQFNSQVTAINANTRLRANPKAHVLMPLKITQTRTKTTRTEDYFAVFNSTTLGALQRMDLQNAGLSWGTKQAIRSLNYGASCKVAIKFKTPWWQVAPFSINKGGLSKTDLTLRVLALLHANDQMSYDTLLQMLNEQYVTHHAWDWYKDQNTAGAFAYFGPGQFSNMWQEIIKPNAFGQLYLIGEAASAHHGWIVGALESVVRAVYVMLEGLHIANPGFTTYRENSLSTHYLWRCLWTRSCHTPQKEDNDVHMQALLGRL</sequence>
<protein>
    <recommendedName>
        <fullName evidence="1">Amine oxidase domain-containing protein</fullName>
    </recommendedName>
</protein>
<dbReference type="GO" id="GO:0016491">
    <property type="term" value="F:oxidoreductase activity"/>
    <property type="evidence" value="ECO:0007669"/>
    <property type="project" value="InterPro"/>
</dbReference>
<dbReference type="InterPro" id="IPR002937">
    <property type="entry name" value="Amino_oxidase"/>
</dbReference>
<proteinExistence type="predicted"/>
<evidence type="ECO:0000313" key="3">
    <source>
        <dbReference type="Proteomes" id="UP000284375"/>
    </source>
</evidence>
<dbReference type="OrthoDB" id="7777654at2759"/>
<feature type="domain" description="Amine oxidase" evidence="1">
    <location>
        <begin position="63"/>
        <end position="423"/>
    </location>
</feature>
<dbReference type="Gene3D" id="3.50.50.60">
    <property type="entry name" value="FAD/NAD(P)-binding domain"/>
    <property type="match status" value="1"/>
</dbReference>
<dbReference type="SUPFAM" id="SSF51905">
    <property type="entry name" value="FAD/NAD(P)-binding domain"/>
    <property type="match status" value="1"/>
</dbReference>
<dbReference type="InterPro" id="IPR036188">
    <property type="entry name" value="FAD/NAD-bd_sf"/>
</dbReference>
<accession>A0A423V843</accession>
<gene>
    <name evidence="2" type="ORF">VSDG_10088</name>
</gene>
<dbReference type="Pfam" id="PF01593">
    <property type="entry name" value="Amino_oxidase"/>
    <property type="match status" value="1"/>
</dbReference>
<organism evidence="2 3">
    <name type="scientific">Cytospora chrysosperma</name>
    <name type="common">Cytospora canker fungus</name>
    <name type="synonym">Sphaeria chrysosperma</name>
    <dbReference type="NCBI Taxonomy" id="252740"/>
    <lineage>
        <taxon>Eukaryota</taxon>
        <taxon>Fungi</taxon>
        <taxon>Dikarya</taxon>
        <taxon>Ascomycota</taxon>
        <taxon>Pezizomycotina</taxon>
        <taxon>Sordariomycetes</taxon>
        <taxon>Sordariomycetidae</taxon>
        <taxon>Diaporthales</taxon>
        <taxon>Cytosporaceae</taxon>
        <taxon>Cytospora</taxon>
    </lineage>
</organism>
<dbReference type="PANTHER" id="PTHR10742">
    <property type="entry name" value="FLAVIN MONOAMINE OXIDASE"/>
    <property type="match status" value="1"/>
</dbReference>
<dbReference type="AlphaFoldDB" id="A0A423V843"/>
<dbReference type="PANTHER" id="PTHR10742:SF410">
    <property type="entry name" value="LYSINE-SPECIFIC HISTONE DEMETHYLASE 2"/>
    <property type="match status" value="1"/>
</dbReference>
<name>A0A423V843_CYTCH</name>